<dbReference type="Gene3D" id="3.40.630.10">
    <property type="entry name" value="Zn peptidases"/>
    <property type="match status" value="1"/>
</dbReference>
<protein>
    <submittedName>
        <fullName evidence="3">tRNA-synt_1c domain-containing protein</fullName>
    </submittedName>
</protein>
<accession>A0A183VA71</accession>
<dbReference type="EMBL" id="UYWY01024635">
    <property type="protein sequence ID" value="VDM48962.1"/>
    <property type="molecule type" value="Genomic_DNA"/>
</dbReference>
<organism evidence="2 3">
    <name type="scientific">Toxocara canis</name>
    <name type="common">Canine roundworm</name>
    <dbReference type="NCBI Taxonomy" id="6265"/>
    <lineage>
        <taxon>Eukaryota</taxon>
        <taxon>Metazoa</taxon>
        <taxon>Ecdysozoa</taxon>
        <taxon>Nematoda</taxon>
        <taxon>Chromadorea</taxon>
        <taxon>Rhabditida</taxon>
        <taxon>Spirurina</taxon>
        <taxon>Ascaridomorpha</taxon>
        <taxon>Ascaridoidea</taxon>
        <taxon>Toxocaridae</taxon>
        <taxon>Toxocara</taxon>
    </lineage>
</organism>
<evidence type="ECO:0000313" key="3">
    <source>
        <dbReference type="WBParaSite" id="TCNE_0001764201-mRNA-1"/>
    </source>
</evidence>
<dbReference type="AlphaFoldDB" id="A0A183VA71"/>
<dbReference type="WBParaSite" id="TCNE_0001764201-mRNA-1">
    <property type="protein sequence ID" value="TCNE_0001764201-mRNA-1"/>
    <property type="gene ID" value="TCNE_0001764201"/>
</dbReference>
<sequence>MVLECAGFKFTRPEGDIDEHAKKYVDRLRDAVAIPSVSAEPEHRKDVQRMMEWTKKARFQCL</sequence>
<reference evidence="1 2" key="2">
    <citation type="submission" date="2018-11" db="EMBL/GenBank/DDBJ databases">
        <authorList>
            <consortium name="Pathogen Informatics"/>
        </authorList>
    </citation>
    <scope>NUCLEOTIDE SEQUENCE [LARGE SCALE GENOMIC DNA]</scope>
</reference>
<evidence type="ECO:0000313" key="1">
    <source>
        <dbReference type="EMBL" id="VDM48962.1"/>
    </source>
</evidence>
<keyword evidence="2" id="KW-1185">Reference proteome</keyword>
<reference evidence="3" key="1">
    <citation type="submission" date="2016-06" db="UniProtKB">
        <authorList>
            <consortium name="WormBaseParasite"/>
        </authorList>
    </citation>
    <scope>IDENTIFICATION</scope>
</reference>
<gene>
    <name evidence="1" type="ORF">TCNE_LOCUS17641</name>
</gene>
<dbReference type="Proteomes" id="UP000050794">
    <property type="component" value="Unassembled WGS sequence"/>
</dbReference>
<name>A0A183VA71_TOXCA</name>
<proteinExistence type="predicted"/>
<evidence type="ECO:0000313" key="2">
    <source>
        <dbReference type="Proteomes" id="UP000050794"/>
    </source>
</evidence>